<feature type="transmembrane region" description="Helical" evidence="6">
    <location>
        <begin position="217"/>
        <end position="238"/>
    </location>
</feature>
<sequence>MSTKSFVEMLKSAKPFIGIIVLQFGFAGMSIIFKYALNQGISPHVLVAYRHAVATIVVAPFALVLERKTRPKMTKSVFTKIMLLGLLEPVIDQNLCYTGLKFTTATVSAAMSNVLPAFVFLLAWIVRLEKVNLGKIHSQAKVLGTIVTVGGAMFMTMYNGPMLNLPWTKPTIHHDSTQATNNEASVKGAVMIASGCVTWSVFIILQAMTLASYPAELSLTVFICLAGAIQSTVVALALEWGNPSAWSLGSRPLLLASLYSGVVCSGFTYYIQGIVMKVKGPVFVTAFNPLGMIIVAIMSSFILSEIMYLGRVIGALIIVLGLYMVLWGKSEDKPPADQFIISSKDLLPETQHIDPVMDGNCKELVSIDTVRGKSGEEASSAQMLKQAKPFVALILQQFGYAGMSIISKAALNQGMSQHVLVVYRHIIAAVITAPFAIVLERPVLDQNLYYTGMKYTTATFATAMCNVLPAFAFIMAWICRLEKVNIKKVHSQAKIMGTIVAVGGAMFMTMYNGPVLNLPWAKQANHLHHSVNAANNQNSVKGALMIIAGCAITLKSYPAELSLTSLMCLMGAGQGTFVALGMEWGNPAAWSLRSQSMILASLYSGVFRSGFAYYIQGLVMIQKGPVFVTAFNPVGLVIVAILSSFILSELMYLGRVIGAVIIVVGLYMVLWGKSKDKPPSEITEKDLPTTTTTRDEQIIVKIETTKTRNQELSVVATDDTTKKSGEEVV</sequence>
<feature type="transmembrane region" description="Helical" evidence="6">
    <location>
        <begin position="140"/>
        <end position="158"/>
    </location>
</feature>
<feature type="transmembrane region" description="Helical" evidence="6">
    <location>
        <begin position="421"/>
        <end position="439"/>
    </location>
</feature>
<feature type="transmembrane region" description="Helical" evidence="6">
    <location>
        <begin position="561"/>
        <end position="582"/>
    </location>
</feature>
<dbReference type="Proteomes" id="UP000583929">
    <property type="component" value="Unassembled WGS sequence"/>
</dbReference>
<feature type="transmembrane region" description="Helical" evidence="6">
    <location>
        <begin position="308"/>
        <end position="326"/>
    </location>
</feature>
<feature type="transmembrane region" description="Helical" evidence="6">
    <location>
        <begin position="48"/>
        <end position="65"/>
    </location>
</feature>
<evidence type="ECO:0000256" key="5">
    <source>
        <dbReference type="ARBA" id="ARBA00023136"/>
    </source>
</evidence>
<evidence type="ECO:0000256" key="1">
    <source>
        <dbReference type="ARBA" id="ARBA00004141"/>
    </source>
</evidence>
<dbReference type="InterPro" id="IPR037185">
    <property type="entry name" value="EmrE-like"/>
</dbReference>
<evidence type="ECO:0000259" key="7">
    <source>
        <dbReference type="Pfam" id="PF00892"/>
    </source>
</evidence>
<evidence type="ECO:0000256" key="2">
    <source>
        <dbReference type="ARBA" id="ARBA00007635"/>
    </source>
</evidence>
<keyword evidence="9" id="KW-1185">Reference proteome</keyword>
<feature type="transmembrane region" description="Helical" evidence="6">
    <location>
        <begin position="16"/>
        <end position="36"/>
    </location>
</feature>
<feature type="transmembrane region" description="Helical" evidence="6">
    <location>
        <begin position="283"/>
        <end position="302"/>
    </location>
</feature>
<feature type="transmembrane region" description="Helical" evidence="6">
    <location>
        <begin position="107"/>
        <end position="128"/>
    </location>
</feature>
<protein>
    <recommendedName>
        <fullName evidence="7">EamA domain-containing protein</fullName>
    </recommendedName>
</protein>
<dbReference type="InterPro" id="IPR030184">
    <property type="entry name" value="WAT1-related"/>
</dbReference>
<evidence type="ECO:0000313" key="9">
    <source>
        <dbReference type="Proteomes" id="UP000583929"/>
    </source>
</evidence>
<name>A0A7J6DYM4_CANSA</name>
<evidence type="ECO:0000313" key="8">
    <source>
        <dbReference type="EMBL" id="KAF4351255.1"/>
    </source>
</evidence>
<feature type="transmembrane region" description="Helical" evidence="6">
    <location>
        <begin position="459"/>
        <end position="481"/>
    </location>
</feature>
<keyword evidence="4 6" id="KW-1133">Transmembrane helix</keyword>
<evidence type="ECO:0000256" key="4">
    <source>
        <dbReference type="ARBA" id="ARBA00022989"/>
    </source>
</evidence>
<dbReference type="GO" id="GO:0016020">
    <property type="term" value="C:membrane"/>
    <property type="evidence" value="ECO:0007669"/>
    <property type="project" value="UniProtKB-SubCell"/>
</dbReference>
<comment type="subcellular location">
    <subcellularLocation>
        <location evidence="1">Membrane</location>
        <topology evidence="1">Multi-pass membrane protein</topology>
    </subcellularLocation>
</comment>
<gene>
    <name evidence="8" type="ORF">G4B88_025747</name>
</gene>
<dbReference type="PANTHER" id="PTHR31218">
    <property type="entry name" value="WAT1-RELATED PROTEIN"/>
    <property type="match status" value="1"/>
</dbReference>
<feature type="domain" description="EamA" evidence="7">
    <location>
        <begin position="18"/>
        <end position="156"/>
    </location>
</feature>
<dbReference type="GO" id="GO:0022857">
    <property type="term" value="F:transmembrane transporter activity"/>
    <property type="evidence" value="ECO:0007669"/>
    <property type="project" value="InterPro"/>
</dbReference>
<keyword evidence="5 6" id="KW-0472">Membrane</keyword>
<comment type="similarity">
    <text evidence="2">Belongs to the drug/metabolite transporter (DMT) superfamily. Plant drug/metabolite exporter (P-DME) (TC 2.A.7.4) family.</text>
</comment>
<evidence type="ECO:0000256" key="6">
    <source>
        <dbReference type="SAM" id="Phobius"/>
    </source>
</evidence>
<feature type="transmembrane region" description="Helical" evidence="6">
    <location>
        <begin position="253"/>
        <end position="271"/>
    </location>
</feature>
<dbReference type="InterPro" id="IPR000620">
    <property type="entry name" value="EamA_dom"/>
</dbReference>
<feature type="transmembrane region" description="Helical" evidence="6">
    <location>
        <begin position="184"/>
        <end position="205"/>
    </location>
</feature>
<dbReference type="SUPFAM" id="SSF103481">
    <property type="entry name" value="Multidrug resistance efflux transporter EmrE"/>
    <property type="match status" value="4"/>
</dbReference>
<accession>A0A7J6DYM4</accession>
<feature type="transmembrane region" description="Helical" evidence="6">
    <location>
        <begin position="652"/>
        <end position="670"/>
    </location>
</feature>
<evidence type="ECO:0000256" key="3">
    <source>
        <dbReference type="ARBA" id="ARBA00022692"/>
    </source>
</evidence>
<organism evidence="8 9">
    <name type="scientific">Cannabis sativa</name>
    <name type="common">Hemp</name>
    <name type="synonym">Marijuana</name>
    <dbReference type="NCBI Taxonomy" id="3483"/>
    <lineage>
        <taxon>Eukaryota</taxon>
        <taxon>Viridiplantae</taxon>
        <taxon>Streptophyta</taxon>
        <taxon>Embryophyta</taxon>
        <taxon>Tracheophyta</taxon>
        <taxon>Spermatophyta</taxon>
        <taxon>Magnoliopsida</taxon>
        <taxon>eudicotyledons</taxon>
        <taxon>Gunneridae</taxon>
        <taxon>Pentapetalae</taxon>
        <taxon>rosids</taxon>
        <taxon>fabids</taxon>
        <taxon>Rosales</taxon>
        <taxon>Cannabaceae</taxon>
        <taxon>Cannabis</taxon>
    </lineage>
</organism>
<dbReference type="AlphaFoldDB" id="A0A7J6DYM4"/>
<comment type="caution">
    <text evidence="8">The sequence shown here is derived from an EMBL/GenBank/DDBJ whole genome shotgun (WGS) entry which is preliminary data.</text>
</comment>
<proteinExistence type="inferred from homology"/>
<keyword evidence="3 6" id="KW-0812">Transmembrane</keyword>
<feature type="transmembrane region" description="Helical" evidence="6">
    <location>
        <begin position="493"/>
        <end position="511"/>
    </location>
</feature>
<feature type="transmembrane region" description="Helical" evidence="6">
    <location>
        <begin position="626"/>
        <end position="646"/>
    </location>
</feature>
<dbReference type="Pfam" id="PF00892">
    <property type="entry name" value="EamA"/>
    <property type="match status" value="2"/>
</dbReference>
<feature type="domain" description="EamA" evidence="7">
    <location>
        <begin position="187"/>
        <end position="326"/>
    </location>
</feature>
<feature type="transmembrane region" description="Helical" evidence="6">
    <location>
        <begin position="594"/>
        <end position="614"/>
    </location>
</feature>
<reference evidence="8 9" key="1">
    <citation type="journal article" date="2020" name="bioRxiv">
        <title>Sequence and annotation of 42 cannabis genomes reveals extensive copy number variation in cannabinoid synthesis and pathogen resistance genes.</title>
        <authorList>
            <person name="Mckernan K.J."/>
            <person name="Helbert Y."/>
            <person name="Kane L.T."/>
            <person name="Ebling H."/>
            <person name="Zhang L."/>
            <person name="Liu B."/>
            <person name="Eaton Z."/>
            <person name="Mclaughlin S."/>
            <person name="Kingan S."/>
            <person name="Baybayan P."/>
            <person name="Concepcion G."/>
            <person name="Jordan M."/>
            <person name="Riva A."/>
            <person name="Barbazuk W."/>
            <person name="Harkins T."/>
        </authorList>
    </citation>
    <scope>NUCLEOTIDE SEQUENCE [LARGE SCALE GENOMIC DNA]</scope>
    <source>
        <strain evidence="9">cv. Jamaican Lion 4</strain>
        <tissue evidence="8">Leaf</tissue>
    </source>
</reference>
<dbReference type="EMBL" id="JAATIQ010000562">
    <property type="protein sequence ID" value="KAF4351255.1"/>
    <property type="molecule type" value="Genomic_DNA"/>
</dbReference>